<dbReference type="EMBL" id="MTKT01000189">
    <property type="protein sequence ID" value="OWM91541.1"/>
    <property type="molecule type" value="Genomic_DNA"/>
</dbReference>
<proteinExistence type="predicted"/>
<gene>
    <name evidence="2" type="ORF">CDL15_Pgr024865</name>
</gene>
<dbReference type="Proteomes" id="UP000197138">
    <property type="component" value="Unassembled WGS sequence"/>
</dbReference>
<accession>A0A218Y3Z7</accession>
<evidence type="ECO:0000256" key="1">
    <source>
        <dbReference type="SAM" id="Phobius"/>
    </source>
</evidence>
<evidence type="ECO:0000313" key="3">
    <source>
        <dbReference type="Proteomes" id="UP000197138"/>
    </source>
</evidence>
<comment type="caution">
    <text evidence="2">The sequence shown here is derived from an EMBL/GenBank/DDBJ whole genome shotgun (WGS) entry which is preliminary data.</text>
</comment>
<organism evidence="2 3">
    <name type="scientific">Punica granatum</name>
    <name type="common">Pomegranate</name>
    <dbReference type="NCBI Taxonomy" id="22663"/>
    <lineage>
        <taxon>Eukaryota</taxon>
        <taxon>Viridiplantae</taxon>
        <taxon>Streptophyta</taxon>
        <taxon>Embryophyta</taxon>
        <taxon>Tracheophyta</taxon>
        <taxon>Spermatophyta</taxon>
        <taxon>Magnoliopsida</taxon>
        <taxon>eudicotyledons</taxon>
        <taxon>Gunneridae</taxon>
        <taxon>Pentapetalae</taxon>
        <taxon>rosids</taxon>
        <taxon>malvids</taxon>
        <taxon>Myrtales</taxon>
        <taxon>Lythraceae</taxon>
        <taxon>Punica</taxon>
    </lineage>
</organism>
<evidence type="ECO:0000313" key="2">
    <source>
        <dbReference type="EMBL" id="OWM91541.1"/>
    </source>
</evidence>
<keyword evidence="1" id="KW-0812">Transmembrane</keyword>
<sequence>MWTRSPWTRSPESSKCGREVRKAVKMDSKYWTRSPESSKYCGCYAVGTWWLASISICRTIKNLLDNGIRYAAVKALICRRLVSLLGRLLVCWGCPSLVIWDSSSRVERLRTPRDRESESAVVLAFVVPVILTSLVSHGITSDLGLDARPPGLPLALHGHIETFSKVPKRLYRLFDAPVSLGPFSSGCRRAAAFVTRMGNFLFKFGQTSV</sequence>
<reference evidence="3" key="1">
    <citation type="journal article" date="2017" name="Plant J.">
        <title>The pomegranate (Punica granatum L.) genome and the genomics of punicalagin biosynthesis.</title>
        <authorList>
            <person name="Qin G."/>
            <person name="Xu C."/>
            <person name="Ming R."/>
            <person name="Tang H."/>
            <person name="Guyot R."/>
            <person name="Kramer E.M."/>
            <person name="Hu Y."/>
            <person name="Yi X."/>
            <person name="Qi Y."/>
            <person name="Xu X."/>
            <person name="Gao Z."/>
            <person name="Pan H."/>
            <person name="Jian J."/>
            <person name="Tian Y."/>
            <person name="Yue Z."/>
            <person name="Xu Y."/>
        </authorList>
    </citation>
    <scope>NUCLEOTIDE SEQUENCE [LARGE SCALE GENOMIC DNA]</scope>
    <source>
        <strain evidence="3">cv. Dabenzi</strain>
    </source>
</reference>
<keyword evidence="1" id="KW-0472">Membrane</keyword>
<name>A0A218Y3Z7_PUNGR</name>
<feature type="transmembrane region" description="Helical" evidence="1">
    <location>
        <begin position="120"/>
        <end position="139"/>
    </location>
</feature>
<protein>
    <submittedName>
        <fullName evidence="2">Uncharacterized protein</fullName>
    </submittedName>
</protein>
<keyword evidence="1" id="KW-1133">Transmembrane helix</keyword>
<dbReference type="AlphaFoldDB" id="A0A218Y3Z7"/>